<keyword evidence="2" id="KW-1185">Reference proteome</keyword>
<protein>
    <submittedName>
        <fullName evidence="1">Uncharacterized protein</fullName>
    </submittedName>
</protein>
<organism evidence="1 2">
    <name type="scientific">Plantactinospora mayteni</name>
    <dbReference type="NCBI Taxonomy" id="566021"/>
    <lineage>
        <taxon>Bacteria</taxon>
        <taxon>Bacillati</taxon>
        <taxon>Actinomycetota</taxon>
        <taxon>Actinomycetes</taxon>
        <taxon>Micromonosporales</taxon>
        <taxon>Micromonosporaceae</taxon>
        <taxon>Plantactinospora</taxon>
    </lineage>
</organism>
<comment type="caution">
    <text evidence="1">The sequence shown here is derived from an EMBL/GenBank/DDBJ whole genome shotgun (WGS) entry which is preliminary data.</text>
</comment>
<accession>A0ABQ4F4T0</accession>
<name>A0ABQ4F4T0_9ACTN</name>
<gene>
    <name evidence="1" type="ORF">Pma05_84880</name>
</gene>
<proteinExistence type="predicted"/>
<dbReference type="Proteomes" id="UP000621500">
    <property type="component" value="Unassembled WGS sequence"/>
</dbReference>
<dbReference type="RefSeq" id="WP_203863127.1">
    <property type="nucleotide sequence ID" value="NZ_BAAAZQ010000069.1"/>
</dbReference>
<evidence type="ECO:0000313" key="1">
    <source>
        <dbReference type="EMBL" id="GIH01916.1"/>
    </source>
</evidence>
<sequence>MVAQNSVTYYALQHRPDRVGEPPTAVAPSTWPNAEGDELEVDLSDVLIDELPEVDLDRTRPVGLQGFTATALRGSWAALADLAGNDAAFQRWAPRAMRNRLNRTAADRPQRVRYSGDGIDVVGVRNVISLPGGQLEAVLGVEADVDEALTGGNSTEILVAQQRIVQRELRYRYMQRGTSSVVSIADDGAALVLNPL</sequence>
<evidence type="ECO:0000313" key="2">
    <source>
        <dbReference type="Proteomes" id="UP000621500"/>
    </source>
</evidence>
<reference evidence="1 2" key="1">
    <citation type="submission" date="2021-01" db="EMBL/GenBank/DDBJ databases">
        <title>Whole genome shotgun sequence of Plantactinospora mayteni NBRC 109088.</title>
        <authorList>
            <person name="Komaki H."/>
            <person name="Tamura T."/>
        </authorList>
    </citation>
    <scope>NUCLEOTIDE SEQUENCE [LARGE SCALE GENOMIC DNA]</scope>
    <source>
        <strain evidence="1 2">NBRC 109088</strain>
    </source>
</reference>
<dbReference type="EMBL" id="BONX01000102">
    <property type="protein sequence ID" value="GIH01916.1"/>
    <property type="molecule type" value="Genomic_DNA"/>
</dbReference>